<dbReference type="EMBL" id="CAJVPT010014210">
    <property type="protein sequence ID" value="CAG8602455.1"/>
    <property type="molecule type" value="Genomic_DNA"/>
</dbReference>
<proteinExistence type="predicted"/>
<organism evidence="1 2">
    <name type="scientific">Acaulospora colombiana</name>
    <dbReference type="NCBI Taxonomy" id="27376"/>
    <lineage>
        <taxon>Eukaryota</taxon>
        <taxon>Fungi</taxon>
        <taxon>Fungi incertae sedis</taxon>
        <taxon>Mucoromycota</taxon>
        <taxon>Glomeromycotina</taxon>
        <taxon>Glomeromycetes</taxon>
        <taxon>Diversisporales</taxon>
        <taxon>Acaulosporaceae</taxon>
        <taxon>Acaulospora</taxon>
    </lineage>
</organism>
<accession>A0ACA9MNL7</accession>
<evidence type="ECO:0000313" key="2">
    <source>
        <dbReference type="Proteomes" id="UP000789525"/>
    </source>
</evidence>
<gene>
    <name evidence="1" type="ORF">ACOLOM_LOCUS6726</name>
</gene>
<reference evidence="1" key="1">
    <citation type="submission" date="2021-06" db="EMBL/GenBank/DDBJ databases">
        <authorList>
            <person name="Kallberg Y."/>
            <person name="Tangrot J."/>
            <person name="Rosling A."/>
        </authorList>
    </citation>
    <scope>NUCLEOTIDE SEQUENCE</scope>
    <source>
        <strain evidence="1">CL356</strain>
    </source>
</reference>
<sequence>MSCSSFHNTTTIAKPDLDYSETANVVRAKVSSSSVTRSSSVVNGGHSRNNSLTKPALRTGGLQIDDFRGSPQSATRASAPPSTVGRSSTLGLSPSSHLFPPDATPSPTSSV</sequence>
<evidence type="ECO:0000313" key="1">
    <source>
        <dbReference type="EMBL" id="CAG8602455.1"/>
    </source>
</evidence>
<keyword evidence="2" id="KW-1185">Reference proteome</keyword>
<dbReference type="Proteomes" id="UP000789525">
    <property type="component" value="Unassembled WGS sequence"/>
</dbReference>
<protein>
    <submittedName>
        <fullName evidence="1">14300_t:CDS:1</fullName>
    </submittedName>
</protein>
<name>A0ACA9MNL7_9GLOM</name>
<comment type="caution">
    <text evidence="1">The sequence shown here is derived from an EMBL/GenBank/DDBJ whole genome shotgun (WGS) entry which is preliminary data.</text>
</comment>
<feature type="non-terminal residue" evidence="1">
    <location>
        <position position="111"/>
    </location>
</feature>